<dbReference type="Gene3D" id="3.90.550.10">
    <property type="entry name" value="Spore Coat Polysaccharide Biosynthesis Protein SpsA, Chain A"/>
    <property type="match status" value="1"/>
</dbReference>
<dbReference type="InterPro" id="IPR029044">
    <property type="entry name" value="Nucleotide-diphossugar_trans"/>
</dbReference>
<dbReference type="CDD" id="cd06422">
    <property type="entry name" value="NTP_transferase_like_1"/>
    <property type="match status" value="1"/>
</dbReference>
<proteinExistence type="predicted"/>
<dbReference type="PANTHER" id="PTHR43584">
    <property type="entry name" value="NUCLEOTIDYL TRANSFERASE"/>
    <property type="match status" value="1"/>
</dbReference>
<comment type="caution">
    <text evidence="4">The sequence shown here is derived from an EMBL/GenBank/DDBJ whole genome shotgun (WGS) entry which is preliminary data.</text>
</comment>
<dbReference type="RefSeq" id="WP_420905868.1">
    <property type="nucleotide sequence ID" value="NZ_BAAFGK010000004.1"/>
</dbReference>
<keyword evidence="5" id="KW-1185">Reference proteome</keyword>
<sequence>MQAMILAAGYGKRLRPLTDTLPKPLVEMGGRPLLDHTLTRLAHLGVRRVVINVHHLADRIVDHVGDGVVFGLEVVWSREESLLETGGGVRLALSHLGAEPFLAVNGDVAWDLDLASLVVGFDETRMDGRLGLVPTLDGGRGDFSIDPVDGRLCRSVDGETGWIYSGLQMIRPGALEGYPIEPFSLNRFYDDAIRSGRLFGVVLEGFWADIGTPERLERTRAAWKNRFAIGPGLAYKG</sequence>
<dbReference type="EMBL" id="BAAFGK010000004">
    <property type="protein sequence ID" value="GAB0058190.1"/>
    <property type="molecule type" value="Genomic_DNA"/>
</dbReference>
<dbReference type="InterPro" id="IPR005835">
    <property type="entry name" value="NTP_transferase_dom"/>
</dbReference>
<evidence type="ECO:0000256" key="2">
    <source>
        <dbReference type="ARBA" id="ARBA00022695"/>
    </source>
</evidence>
<protein>
    <submittedName>
        <fullName evidence="4">N-acetylmuramate alpha-1-phosphate uridylyltransferase</fullName>
        <ecNumber evidence="4">2.7.7.99</ecNumber>
    </submittedName>
</protein>
<evidence type="ECO:0000259" key="3">
    <source>
        <dbReference type="Pfam" id="PF00483"/>
    </source>
</evidence>
<accession>A0ABQ0CBX4</accession>
<evidence type="ECO:0000256" key="1">
    <source>
        <dbReference type="ARBA" id="ARBA00022679"/>
    </source>
</evidence>
<organism evidence="4 5">
    <name type="scientific">Candidatus Magnetaquiglobus chichijimensis</name>
    <dbReference type="NCBI Taxonomy" id="3141448"/>
    <lineage>
        <taxon>Bacteria</taxon>
        <taxon>Pseudomonadati</taxon>
        <taxon>Pseudomonadota</taxon>
        <taxon>Magnetococcia</taxon>
        <taxon>Magnetococcales</taxon>
        <taxon>Candidatus Magnetaquicoccaceae</taxon>
        <taxon>Candidatus Magnetaquiglobus</taxon>
    </lineage>
</organism>
<dbReference type="Pfam" id="PF00483">
    <property type="entry name" value="NTP_transferase"/>
    <property type="match status" value="1"/>
</dbReference>
<dbReference type="GO" id="GO:0016779">
    <property type="term" value="F:nucleotidyltransferase activity"/>
    <property type="evidence" value="ECO:0007669"/>
    <property type="project" value="UniProtKB-KW"/>
</dbReference>
<keyword evidence="2 4" id="KW-0548">Nucleotidyltransferase</keyword>
<dbReference type="PANTHER" id="PTHR43584:SF8">
    <property type="entry name" value="N-ACETYLMURAMATE ALPHA-1-PHOSPHATE URIDYLYLTRANSFERASE"/>
    <property type="match status" value="1"/>
</dbReference>
<keyword evidence="1 4" id="KW-0808">Transferase</keyword>
<evidence type="ECO:0000313" key="5">
    <source>
        <dbReference type="Proteomes" id="UP001628193"/>
    </source>
</evidence>
<feature type="domain" description="Nucleotidyl transferase" evidence="3">
    <location>
        <begin position="3"/>
        <end position="127"/>
    </location>
</feature>
<dbReference type="Proteomes" id="UP001628193">
    <property type="component" value="Unassembled WGS sequence"/>
</dbReference>
<gene>
    <name evidence="4" type="primary">murU</name>
    <name evidence="4" type="ORF">SIID45300_02534</name>
</gene>
<name>A0ABQ0CBX4_9PROT</name>
<dbReference type="SUPFAM" id="SSF53448">
    <property type="entry name" value="Nucleotide-diphospho-sugar transferases"/>
    <property type="match status" value="1"/>
</dbReference>
<dbReference type="EC" id="2.7.7.99" evidence="4"/>
<dbReference type="InterPro" id="IPR050065">
    <property type="entry name" value="GlmU-like"/>
</dbReference>
<reference evidence="4 5" key="1">
    <citation type="submission" date="2024-09" db="EMBL/GenBank/DDBJ databases">
        <title>Draft genome sequence of Candidatus Magnetaquicoccaceae bacterium FCR-1.</title>
        <authorList>
            <person name="Shimoshige H."/>
            <person name="Shimamura S."/>
            <person name="Taoka A."/>
            <person name="Kobayashi H."/>
            <person name="Maekawa T."/>
        </authorList>
    </citation>
    <scope>NUCLEOTIDE SEQUENCE [LARGE SCALE GENOMIC DNA]</scope>
    <source>
        <strain evidence="4 5">FCR-1</strain>
    </source>
</reference>
<evidence type="ECO:0000313" key="4">
    <source>
        <dbReference type="EMBL" id="GAB0058190.1"/>
    </source>
</evidence>